<sequence length="499" mass="55822">MTRFVLIPLDERPVNVRYPQLIAQIADATLIVPPTELLSRKRAPANCDALLEWLMAQAPGCEALILSLDMLAYGGLIASRTTDEAAAQCLARLERLRARPRLSKVYAFNVITRIPDADDSLEEPEYWSSYGRRLHRYSQLLHRAAEGQAVAEQIAELEAEIPEVHRQDFLRRRLRNHQVNLAALGLAAQGLFDLLVISSDDTSPHGLGSQEKAWLDQWRKRLRLTDSVLMYPGADEIGCVLAVRALLKAAPRFYVHYAIPEDRHRVAPYEDGAVSLTVERQIRAIGGVIVEREAQAEFIVAINPPSRIGAELDFSPEAYAAEQAYRAAPMAAFAEQIATWLRAERRVILCDVAYPNGSDPFLMAQLFAKVDVRQLAAYSAWNTAGNTIGTALAQGIASSLARTAQGAQAQQYFLAHRFVEDYLYQQGVRAEVRAWLAARTGKPEAAPHLMVETCAYIERALNERLAELPTLGQTWRVAQGSVRLPWQRTFEVDFDLERR</sequence>
<protein>
    <recommendedName>
        <fullName evidence="3">DUF4127 domain-containing protein</fullName>
    </recommendedName>
</protein>
<comment type="caution">
    <text evidence="1">The sequence shown here is derived from an EMBL/GenBank/DDBJ whole genome shotgun (WGS) entry which is preliminary data.</text>
</comment>
<name>A0A2M8PFC8_9CHLR</name>
<evidence type="ECO:0000313" key="2">
    <source>
        <dbReference type="Proteomes" id="UP000229681"/>
    </source>
</evidence>
<dbReference type="EMBL" id="PGTM01000069">
    <property type="protein sequence ID" value="PJF36243.1"/>
    <property type="molecule type" value="Genomic_DNA"/>
</dbReference>
<dbReference type="Pfam" id="PF13552">
    <property type="entry name" value="DUF4127"/>
    <property type="match status" value="1"/>
</dbReference>
<dbReference type="InterPro" id="IPR025394">
    <property type="entry name" value="DUF4127"/>
</dbReference>
<accession>A0A2M8PFC8</accession>
<dbReference type="Proteomes" id="UP000229681">
    <property type="component" value="Unassembled WGS sequence"/>
</dbReference>
<dbReference type="AlphaFoldDB" id="A0A2M8PFC8"/>
<organism evidence="1 2">
    <name type="scientific">Candidatus Thermofonsia Clade 1 bacterium</name>
    <dbReference type="NCBI Taxonomy" id="2364210"/>
    <lineage>
        <taxon>Bacteria</taxon>
        <taxon>Bacillati</taxon>
        <taxon>Chloroflexota</taxon>
        <taxon>Candidatus Thermofontia</taxon>
        <taxon>Candidatus Thermofonsia Clade 1</taxon>
    </lineage>
</organism>
<evidence type="ECO:0000313" key="1">
    <source>
        <dbReference type="EMBL" id="PJF36243.1"/>
    </source>
</evidence>
<proteinExistence type="predicted"/>
<evidence type="ECO:0008006" key="3">
    <source>
        <dbReference type="Google" id="ProtNLM"/>
    </source>
</evidence>
<gene>
    <name evidence="1" type="ORF">CUN49_06480</name>
</gene>
<reference evidence="1 2" key="1">
    <citation type="submission" date="2017-11" db="EMBL/GenBank/DDBJ databases">
        <title>Evolution of Phototrophy in the Chloroflexi Phylum Driven by Horizontal Gene Transfer.</title>
        <authorList>
            <person name="Ward L.M."/>
            <person name="Hemp J."/>
            <person name="Shih P.M."/>
            <person name="Mcglynn S.E."/>
            <person name="Fischer W."/>
        </authorList>
    </citation>
    <scope>NUCLEOTIDE SEQUENCE [LARGE SCALE GENOMIC DNA]</scope>
    <source>
        <strain evidence="1">JP3_13</strain>
    </source>
</reference>